<dbReference type="EMBL" id="MTKO01000079">
    <property type="protein sequence ID" value="RWX45358.1"/>
    <property type="molecule type" value="Genomic_DNA"/>
</dbReference>
<protein>
    <submittedName>
        <fullName evidence="1">Uncharacterized protein</fullName>
    </submittedName>
</protein>
<dbReference type="AlphaFoldDB" id="A0A444IWR8"/>
<proteinExistence type="predicted"/>
<evidence type="ECO:0000313" key="2">
    <source>
        <dbReference type="Proteomes" id="UP000287853"/>
    </source>
</evidence>
<organism evidence="1 2">
    <name type="scientific">Candidatus Electrothrix aarhusensis</name>
    <dbReference type="NCBI Taxonomy" id="1859131"/>
    <lineage>
        <taxon>Bacteria</taxon>
        <taxon>Pseudomonadati</taxon>
        <taxon>Thermodesulfobacteriota</taxon>
        <taxon>Desulfobulbia</taxon>
        <taxon>Desulfobulbales</taxon>
        <taxon>Desulfobulbaceae</taxon>
        <taxon>Candidatus Electrothrix</taxon>
    </lineage>
</organism>
<sequence>MSDDVFMILDARKRLFRKLGMFLRAFLSRMNPLRAQDICCSAESYTIVAPVSMVRVGGRHHSQRVHILVYGKIVPPHPGVTVQVSFQGHQIDIDSVDSGQTRPVTALTDRAGEFVVDENFICGPQVKFITSVTSIPGTDVFTVIASLRLKKEATSCCEKYASRLNKDPLPTATITIDFESHCQKSVTYWFENPYKDGNISRTTEIFYRPTESSALYLKLLPYKEDHTSIIDVFITTEECPVPRYQRFHTTRAEEEFIRIALFDPESTLKSALILV</sequence>
<accession>A0A444IWR8</accession>
<comment type="caution">
    <text evidence="1">The sequence shown here is derived from an EMBL/GenBank/DDBJ whole genome shotgun (WGS) entry which is preliminary data.</text>
</comment>
<name>A0A444IWR8_9BACT</name>
<evidence type="ECO:0000313" key="1">
    <source>
        <dbReference type="EMBL" id="RWX45358.1"/>
    </source>
</evidence>
<gene>
    <name evidence="1" type="ORF">H206_00976</name>
</gene>
<reference evidence="1 2" key="1">
    <citation type="submission" date="2017-01" db="EMBL/GenBank/DDBJ databases">
        <title>The cable genome- insights into the physiology and evolution of filamentous bacteria capable of sulfide oxidation via long distance electron transfer.</title>
        <authorList>
            <person name="Schreiber L."/>
            <person name="Bjerg J.T."/>
            <person name="Boggild A."/>
            <person name="Van De Vossenberg J."/>
            <person name="Meysman F."/>
            <person name="Nielsen L.P."/>
            <person name="Schramm A."/>
            <person name="Kjeldsen K.U."/>
        </authorList>
    </citation>
    <scope>NUCLEOTIDE SEQUENCE [LARGE SCALE GENOMIC DNA]</scope>
    <source>
        <strain evidence="1">MCF</strain>
    </source>
</reference>
<keyword evidence="2" id="KW-1185">Reference proteome</keyword>
<dbReference type="Proteomes" id="UP000287853">
    <property type="component" value="Unassembled WGS sequence"/>
</dbReference>